<dbReference type="PANTHER" id="PTHR34644">
    <property type="entry name" value="SINGLE-PASS MEMBRANE AND COILED-COIL DOMAIN-CONTAINING PROTEIN 4"/>
    <property type="match status" value="1"/>
</dbReference>
<dbReference type="PANTHER" id="PTHR34644:SF2">
    <property type="entry name" value="SINGLE-PASS MEMBRANE AND COILED-COIL DOMAIN-CONTAINING PROTEIN 4"/>
    <property type="match status" value="1"/>
</dbReference>
<dbReference type="AlphaFoldDB" id="A0A9N9RZ45"/>
<name>A0A9N9RZ45_9DIPT</name>
<sequence>MARGKYNNSKDKLSRKEKQELRKENEKIQQQIKSIVLPTLGVVVALIFVYVFMKTRSFTNIASEFDNEGGEFN</sequence>
<evidence type="ECO:0000256" key="3">
    <source>
        <dbReference type="ARBA" id="ARBA00017028"/>
    </source>
</evidence>
<accession>A0A9N9RZ45</accession>
<dbReference type="InterPro" id="IPR027960">
    <property type="entry name" value="DUF4519"/>
</dbReference>
<keyword evidence="5 9" id="KW-1133">Transmembrane helix</keyword>
<feature type="transmembrane region" description="Helical" evidence="9">
    <location>
        <begin position="35"/>
        <end position="53"/>
    </location>
</feature>
<gene>
    <name evidence="10" type="ORF">CHIRRI_LOCUS10914</name>
</gene>
<protein>
    <recommendedName>
        <fullName evidence="3">Single-pass membrane and coiled-coil domain-containing protein 4 homolog</fullName>
    </recommendedName>
</protein>
<evidence type="ECO:0000256" key="6">
    <source>
        <dbReference type="ARBA" id="ARBA00023054"/>
    </source>
</evidence>
<proteinExistence type="inferred from homology"/>
<evidence type="ECO:0000256" key="2">
    <source>
        <dbReference type="ARBA" id="ARBA00009202"/>
    </source>
</evidence>
<dbReference type="GO" id="GO:0016020">
    <property type="term" value="C:membrane"/>
    <property type="evidence" value="ECO:0007669"/>
    <property type="project" value="UniProtKB-SubCell"/>
</dbReference>
<reference evidence="10" key="2">
    <citation type="submission" date="2022-10" db="EMBL/GenBank/DDBJ databases">
        <authorList>
            <consortium name="ENA_rothamsted_submissions"/>
            <consortium name="culmorum"/>
            <person name="King R."/>
        </authorList>
    </citation>
    <scope>NUCLEOTIDE SEQUENCE</scope>
</reference>
<evidence type="ECO:0000256" key="8">
    <source>
        <dbReference type="SAM" id="MobiDB-lite"/>
    </source>
</evidence>
<dbReference type="Proteomes" id="UP001153620">
    <property type="component" value="Chromosome 3"/>
</dbReference>
<feature type="compositionally biased region" description="Basic and acidic residues" evidence="8">
    <location>
        <begin position="8"/>
        <end position="24"/>
    </location>
</feature>
<comment type="similarity">
    <text evidence="2">Belongs to the SMCO4 family.</text>
</comment>
<keyword evidence="6" id="KW-0175">Coiled coil</keyword>
<evidence type="ECO:0000313" key="11">
    <source>
        <dbReference type="Proteomes" id="UP001153620"/>
    </source>
</evidence>
<comment type="subcellular location">
    <subcellularLocation>
        <location evidence="1">Membrane</location>
        <topology evidence="1">Single-pass membrane protein</topology>
    </subcellularLocation>
</comment>
<evidence type="ECO:0000256" key="5">
    <source>
        <dbReference type="ARBA" id="ARBA00022989"/>
    </source>
</evidence>
<keyword evidence="7 9" id="KW-0472">Membrane</keyword>
<dbReference type="EMBL" id="OU895879">
    <property type="protein sequence ID" value="CAG9808068.1"/>
    <property type="molecule type" value="Genomic_DNA"/>
</dbReference>
<dbReference type="OrthoDB" id="10266771at2759"/>
<evidence type="ECO:0000256" key="9">
    <source>
        <dbReference type="SAM" id="Phobius"/>
    </source>
</evidence>
<organism evidence="10 11">
    <name type="scientific">Chironomus riparius</name>
    <dbReference type="NCBI Taxonomy" id="315576"/>
    <lineage>
        <taxon>Eukaryota</taxon>
        <taxon>Metazoa</taxon>
        <taxon>Ecdysozoa</taxon>
        <taxon>Arthropoda</taxon>
        <taxon>Hexapoda</taxon>
        <taxon>Insecta</taxon>
        <taxon>Pterygota</taxon>
        <taxon>Neoptera</taxon>
        <taxon>Endopterygota</taxon>
        <taxon>Diptera</taxon>
        <taxon>Nematocera</taxon>
        <taxon>Chironomoidea</taxon>
        <taxon>Chironomidae</taxon>
        <taxon>Chironominae</taxon>
        <taxon>Chironomus</taxon>
    </lineage>
</organism>
<dbReference type="Pfam" id="PF15012">
    <property type="entry name" value="DUF4519"/>
    <property type="match status" value="1"/>
</dbReference>
<keyword evidence="11" id="KW-1185">Reference proteome</keyword>
<evidence type="ECO:0000256" key="1">
    <source>
        <dbReference type="ARBA" id="ARBA00004167"/>
    </source>
</evidence>
<reference evidence="10" key="1">
    <citation type="submission" date="2022-01" db="EMBL/GenBank/DDBJ databases">
        <authorList>
            <person name="King R."/>
        </authorList>
    </citation>
    <scope>NUCLEOTIDE SEQUENCE</scope>
</reference>
<evidence type="ECO:0000256" key="4">
    <source>
        <dbReference type="ARBA" id="ARBA00022692"/>
    </source>
</evidence>
<keyword evidence="4 9" id="KW-0812">Transmembrane</keyword>
<feature type="region of interest" description="Disordered" evidence="8">
    <location>
        <begin position="1"/>
        <end position="24"/>
    </location>
</feature>
<evidence type="ECO:0000313" key="10">
    <source>
        <dbReference type="EMBL" id="CAG9808068.1"/>
    </source>
</evidence>
<evidence type="ECO:0000256" key="7">
    <source>
        <dbReference type="ARBA" id="ARBA00023136"/>
    </source>
</evidence>